<feature type="compositionally biased region" description="Polar residues" evidence="1">
    <location>
        <begin position="39"/>
        <end position="50"/>
    </location>
</feature>
<dbReference type="HOGENOM" id="CLU_1185623_0_0_1"/>
<sequence length="234" mass="25685">MTTTWIRHVLGQAESASGEVDTGRIELDASLHNSLLTSELASAPTESIDTSGPWYDVEETTPGLGSHEQHSVPSAPAQAQPLQDQTHQQGVGSIAQSTSVESALHSLLKSSDSGDDGWTDKNMAELEKELGLAWESNKWSHHRPAHLPPQVLARPRHHRTRSRVENAAKPLGLEWEQQETRVAVESLGRRELGEEALMEEAGGVEIRQQGELAGDQQNQAEVDDTDDPMETRRE</sequence>
<evidence type="ECO:0000313" key="2">
    <source>
        <dbReference type="EMBL" id="ESZ89590.1"/>
    </source>
</evidence>
<feature type="region of interest" description="Disordered" evidence="1">
    <location>
        <begin position="39"/>
        <end position="98"/>
    </location>
</feature>
<dbReference type="OrthoDB" id="3563077at2759"/>
<evidence type="ECO:0000256" key="1">
    <source>
        <dbReference type="SAM" id="MobiDB-lite"/>
    </source>
</evidence>
<dbReference type="AlphaFoldDB" id="W9C4T9"/>
<keyword evidence="3" id="KW-1185">Reference proteome</keyword>
<evidence type="ECO:0000313" key="3">
    <source>
        <dbReference type="Proteomes" id="UP000019487"/>
    </source>
</evidence>
<dbReference type="Proteomes" id="UP000019487">
    <property type="component" value="Unassembled WGS sequence"/>
</dbReference>
<name>W9C4T9_SCLBF</name>
<gene>
    <name evidence="2" type="ORF">SBOR_10026</name>
</gene>
<proteinExistence type="predicted"/>
<organism evidence="2 3">
    <name type="scientific">Sclerotinia borealis (strain F-4128)</name>
    <dbReference type="NCBI Taxonomy" id="1432307"/>
    <lineage>
        <taxon>Eukaryota</taxon>
        <taxon>Fungi</taxon>
        <taxon>Dikarya</taxon>
        <taxon>Ascomycota</taxon>
        <taxon>Pezizomycotina</taxon>
        <taxon>Leotiomycetes</taxon>
        <taxon>Helotiales</taxon>
        <taxon>Sclerotiniaceae</taxon>
        <taxon>Sclerotinia</taxon>
    </lineage>
</organism>
<dbReference type="EMBL" id="AYSA01000862">
    <property type="protein sequence ID" value="ESZ89590.1"/>
    <property type="molecule type" value="Genomic_DNA"/>
</dbReference>
<feature type="compositionally biased region" description="Polar residues" evidence="1">
    <location>
        <begin position="80"/>
        <end position="98"/>
    </location>
</feature>
<protein>
    <submittedName>
        <fullName evidence="2">Uncharacterized protein</fullName>
    </submittedName>
</protein>
<accession>W9C4T9</accession>
<comment type="caution">
    <text evidence="2">The sequence shown here is derived from an EMBL/GenBank/DDBJ whole genome shotgun (WGS) entry which is preliminary data.</text>
</comment>
<reference evidence="2 3" key="1">
    <citation type="journal article" date="2014" name="Genome Announc.">
        <title>Draft genome sequence of Sclerotinia borealis, a psychrophilic plant pathogenic fungus.</title>
        <authorList>
            <person name="Mardanov A.V."/>
            <person name="Beletsky A.V."/>
            <person name="Kadnikov V.V."/>
            <person name="Ignatov A.N."/>
            <person name="Ravin N.V."/>
        </authorList>
    </citation>
    <scope>NUCLEOTIDE SEQUENCE [LARGE SCALE GENOMIC DNA]</scope>
    <source>
        <strain evidence="3">F-4157</strain>
    </source>
</reference>
<feature type="region of interest" description="Disordered" evidence="1">
    <location>
        <begin position="193"/>
        <end position="234"/>
    </location>
</feature>